<dbReference type="GO" id="GO:0000287">
    <property type="term" value="F:magnesium ion binding"/>
    <property type="evidence" value="ECO:0007669"/>
    <property type="project" value="TreeGrafter"/>
</dbReference>
<dbReference type="AlphaFoldDB" id="A0A1M5UAP6"/>
<reference evidence="1 2" key="1">
    <citation type="submission" date="2016-11" db="EMBL/GenBank/DDBJ databases">
        <authorList>
            <person name="Jaros S."/>
            <person name="Januszkiewicz K."/>
            <person name="Wedrychowicz H."/>
        </authorList>
    </citation>
    <scope>NUCLEOTIDE SEQUENCE [LARGE SCALE GENOMIC DNA]</scope>
    <source>
        <strain evidence="1 2">DSM 3089</strain>
    </source>
</reference>
<dbReference type="PANTHER" id="PTHR10000:SF8">
    <property type="entry name" value="HAD SUPERFAMILY HYDROLASE-LIKE, TYPE 3"/>
    <property type="match status" value="1"/>
</dbReference>
<dbReference type="PROSITE" id="PS01229">
    <property type="entry name" value="COF_2"/>
    <property type="match status" value="1"/>
</dbReference>
<dbReference type="InterPro" id="IPR036412">
    <property type="entry name" value="HAD-like_sf"/>
</dbReference>
<evidence type="ECO:0000313" key="2">
    <source>
        <dbReference type="Proteomes" id="UP000184526"/>
    </source>
</evidence>
<dbReference type="InterPro" id="IPR000150">
    <property type="entry name" value="Cof"/>
</dbReference>
<dbReference type="SFLD" id="SFLDG01140">
    <property type="entry name" value="C2.B:_Phosphomannomutase_and_P"/>
    <property type="match status" value="1"/>
</dbReference>
<dbReference type="SFLD" id="SFLDS00003">
    <property type="entry name" value="Haloacid_Dehalogenase"/>
    <property type="match status" value="1"/>
</dbReference>
<evidence type="ECO:0008006" key="3">
    <source>
        <dbReference type="Google" id="ProtNLM"/>
    </source>
</evidence>
<dbReference type="NCBIfam" id="TIGR01484">
    <property type="entry name" value="HAD-SF-IIB"/>
    <property type="match status" value="1"/>
</dbReference>
<dbReference type="GO" id="GO:0016791">
    <property type="term" value="F:phosphatase activity"/>
    <property type="evidence" value="ECO:0007669"/>
    <property type="project" value="TreeGrafter"/>
</dbReference>
<dbReference type="EMBL" id="FQXP01000003">
    <property type="protein sequence ID" value="SHH59763.1"/>
    <property type="molecule type" value="Genomic_DNA"/>
</dbReference>
<name>A0A1M5UAP6_9CLOT</name>
<keyword evidence="2" id="KW-1185">Reference proteome</keyword>
<dbReference type="Gene3D" id="3.30.1240.10">
    <property type="match status" value="1"/>
</dbReference>
<organism evidence="1 2">
    <name type="scientific">Clostridium collagenovorans DSM 3089</name>
    <dbReference type="NCBI Taxonomy" id="1121306"/>
    <lineage>
        <taxon>Bacteria</taxon>
        <taxon>Bacillati</taxon>
        <taxon>Bacillota</taxon>
        <taxon>Clostridia</taxon>
        <taxon>Eubacteriales</taxon>
        <taxon>Clostridiaceae</taxon>
        <taxon>Clostridium</taxon>
    </lineage>
</organism>
<gene>
    <name evidence="1" type="ORF">SAMN02745196_00907</name>
</gene>
<sequence length="276" mass="30654">MTIKLICIDMDGTLLVDTQKVSEENKKAIKEAINKGVHVAITTGRLYGCAKLYSDSIGLKTPIIASNGAFIGDVNGDTIFENPLSQDNIRDFLRITSKYDLFSYLTTNSNILSFKEVPEDHMYKVLNKSLKKDDQIIFHTLDNINSVYDFHDENILKGVCVEKSDFCKLNKAKEELKSCSSDLEIVSSWNNNFEVMKKGSSKGEAVKQLSKFLNINKEEVMCIGDSENDLSMIQYAGIGVAMGNASDEVKSKAQYVTDTNVNSGVAKAIQKFVLNN</sequence>
<dbReference type="Pfam" id="PF08282">
    <property type="entry name" value="Hydrolase_3"/>
    <property type="match status" value="1"/>
</dbReference>
<dbReference type="GO" id="GO:0005829">
    <property type="term" value="C:cytosol"/>
    <property type="evidence" value="ECO:0007669"/>
    <property type="project" value="TreeGrafter"/>
</dbReference>
<dbReference type="STRING" id="1121306.SAMN02745196_00907"/>
<dbReference type="SUPFAM" id="SSF56784">
    <property type="entry name" value="HAD-like"/>
    <property type="match status" value="1"/>
</dbReference>
<dbReference type="InterPro" id="IPR023214">
    <property type="entry name" value="HAD_sf"/>
</dbReference>
<dbReference type="Proteomes" id="UP000184526">
    <property type="component" value="Unassembled WGS sequence"/>
</dbReference>
<dbReference type="Gene3D" id="3.40.50.1000">
    <property type="entry name" value="HAD superfamily/HAD-like"/>
    <property type="match status" value="1"/>
</dbReference>
<dbReference type="NCBIfam" id="TIGR00099">
    <property type="entry name" value="Cof-subfamily"/>
    <property type="match status" value="1"/>
</dbReference>
<proteinExistence type="predicted"/>
<dbReference type="PANTHER" id="PTHR10000">
    <property type="entry name" value="PHOSPHOSERINE PHOSPHATASE"/>
    <property type="match status" value="1"/>
</dbReference>
<accession>A0A1M5UAP6</accession>
<dbReference type="OrthoDB" id="9781413at2"/>
<dbReference type="InterPro" id="IPR006379">
    <property type="entry name" value="HAD-SF_hydro_IIB"/>
</dbReference>
<dbReference type="RefSeq" id="WP_072830465.1">
    <property type="nucleotide sequence ID" value="NZ_FQXP01000003.1"/>
</dbReference>
<evidence type="ECO:0000313" key="1">
    <source>
        <dbReference type="EMBL" id="SHH59763.1"/>
    </source>
</evidence>
<dbReference type="CDD" id="cd07516">
    <property type="entry name" value="HAD_Pase"/>
    <property type="match status" value="1"/>
</dbReference>
<protein>
    <recommendedName>
        <fullName evidence="3">Cof subfamily of IIB subfamily of haloacid dehalogenase superfamily/HAD-superfamily hydrolase, subfamily IIB</fullName>
    </recommendedName>
</protein>
<dbReference type="SFLD" id="SFLDG01144">
    <property type="entry name" value="C2.B.4:_PGP_Like"/>
    <property type="match status" value="1"/>
</dbReference>